<comment type="similarity">
    <text evidence="5">Belongs to the YicC/YloC family.</text>
</comment>
<evidence type="ECO:0000313" key="8">
    <source>
        <dbReference type="EMBL" id="QAS51063.1"/>
    </source>
</evidence>
<proteinExistence type="inferred from homology"/>
<dbReference type="InterPro" id="IPR005229">
    <property type="entry name" value="YicC/YloC-like"/>
</dbReference>
<dbReference type="InterPro" id="IPR013551">
    <property type="entry name" value="YicC-like_C"/>
</dbReference>
<dbReference type="EMBL" id="CP026118">
    <property type="protein sequence ID" value="QAS51063.1"/>
    <property type="molecule type" value="Genomic_DNA"/>
</dbReference>
<dbReference type="GO" id="GO:0016787">
    <property type="term" value="F:hydrolase activity"/>
    <property type="evidence" value="ECO:0007669"/>
    <property type="project" value="UniProtKB-KW"/>
</dbReference>
<evidence type="ECO:0000256" key="4">
    <source>
        <dbReference type="ARBA" id="ARBA00022801"/>
    </source>
</evidence>
<evidence type="ECO:0000256" key="5">
    <source>
        <dbReference type="ARBA" id="ARBA00035648"/>
    </source>
</evidence>
<evidence type="ECO:0000259" key="6">
    <source>
        <dbReference type="Pfam" id="PF03755"/>
    </source>
</evidence>
<dbReference type="KEGG" id="hli:HLI_02025"/>
<evidence type="ECO:0000313" key="9">
    <source>
        <dbReference type="Proteomes" id="UP000287756"/>
    </source>
</evidence>
<evidence type="ECO:0000256" key="3">
    <source>
        <dbReference type="ARBA" id="ARBA00022759"/>
    </source>
</evidence>
<feature type="domain" description="Endoribonuclease YicC-like N-terminal" evidence="6">
    <location>
        <begin position="3"/>
        <end position="156"/>
    </location>
</feature>
<dbReference type="RefSeq" id="WP_128522825.1">
    <property type="nucleotide sequence ID" value="NZ_CP026118.1"/>
</dbReference>
<dbReference type="Pfam" id="PF08340">
    <property type="entry name" value="YicC-like_C"/>
    <property type="match status" value="1"/>
</dbReference>
<dbReference type="Pfam" id="PF03755">
    <property type="entry name" value="YicC-like_N"/>
    <property type="match status" value="1"/>
</dbReference>
<evidence type="ECO:0000259" key="7">
    <source>
        <dbReference type="Pfam" id="PF08340"/>
    </source>
</evidence>
<dbReference type="AlphaFoldDB" id="A0A410M8Q0"/>
<evidence type="ECO:0000256" key="2">
    <source>
        <dbReference type="ARBA" id="ARBA00022722"/>
    </source>
</evidence>
<protein>
    <submittedName>
        <fullName evidence="8">YicC family protein</fullName>
    </submittedName>
</protein>
<dbReference type="GO" id="GO:0004521">
    <property type="term" value="F:RNA endonuclease activity"/>
    <property type="evidence" value="ECO:0007669"/>
    <property type="project" value="InterPro"/>
</dbReference>
<gene>
    <name evidence="8" type="ORF">HLI_02025</name>
</gene>
<dbReference type="OrthoDB" id="9771229at2"/>
<dbReference type="PANTHER" id="PTHR30636:SF3">
    <property type="entry name" value="UPF0701 PROTEIN YICC"/>
    <property type="match status" value="1"/>
</dbReference>
<dbReference type="PANTHER" id="PTHR30636">
    <property type="entry name" value="UPF0701 PROTEIN YICC"/>
    <property type="match status" value="1"/>
</dbReference>
<sequence length="293" mass="34256">MTKSMTGYGKQTIEVGESRLHVEVRSVNHRFLDIAVKIPRTLLFLEDQMKRLVKNRLSRGRVDLFVTIEGESLFGKKITVDWPIVDQYIRELDELKSRYDLTGEITIDMVSKLEEVFSVQEVEEDTGTLQNTLLEAVDEAVKQVMQMRSIEGEQLHKDLRLRVTNIRHLLRELEERRPIVIEEFKERIRSRVEEYMKEQIHPDETKVLQEVALLAEKGDVTEELTRLESHLIQFASTLDWNEPIGRRLDFIVQEMHREVNTIGSKSNDGEVMEAVVNLKSEIEKMKEQVQNVE</sequence>
<dbReference type="NCBIfam" id="TIGR00255">
    <property type="entry name" value="YicC/YloC family endoribonuclease"/>
    <property type="match status" value="1"/>
</dbReference>
<dbReference type="Proteomes" id="UP000287756">
    <property type="component" value="Chromosome"/>
</dbReference>
<comment type="cofactor">
    <cofactor evidence="1">
        <name>a divalent metal cation</name>
        <dbReference type="ChEBI" id="CHEBI:60240"/>
    </cofactor>
</comment>
<reference evidence="8 9" key="1">
    <citation type="submission" date="2018-01" db="EMBL/GenBank/DDBJ databases">
        <title>The whole genome sequencing and assembly of Halobacillus litoralis ERB031 strain.</title>
        <authorList>
            <person name="Lee S.-J."/>
            <person name="Park M.-K."/>
            <person name="Kim J.-Y."/>
            <person name="Lee Y.-J."/>
            <person name="Yi H."/>
            <person name="Bahn Y.-S."/>
            <person name="Kim J.F."/>
            <person name="Lee D.-W."/>
        </authorList>
    </citation>
    <scope>NUCLEOTIDE SEQUENCE [LARGE SCALE GENOMIC DNA]</scope>
    <source>
        <strain evidence="8 9">ERB 031</strain>
    </source>
</reference>
<name>A0A410M8Q0_9BACI</name>
<keyword evidence="3" id="KW-0255">Endonuclease</keyword>
<dbReference type="InterPro" id="IPR013527">
    <property type="entry name" value="YicC-like_N"/>
</dbReference>
<evidence type="ECO:0000256" key="1">
    <source>
        <dbReference type="ARBA" id="ARBA00001968"/>
    </source>
</evidence>
<organism evidence="8 9">
    <name type="scientific">Halobacillus litoralis</name>
    <dbReference type="NCBI Taxonomy" id="45668"/>
    <lineage>
        <taxon>Bacteria</taxon>
        <taxon>Bacillati</taxon>
        <taxon>Bacillota</taxon>
        <taxon>Bacilli</taxon>
        <taxon>Bacillales</taxon>
        <taxon>Bacillaceae</taxon>
        <taxon>Halobacillus</taxon>
    </lineage>
</organism>
<accession>A0A410M8Q0</accession>
<feature type="domain" description="Endoribonuclease YicC-like C-terminal" evidence="7">
    <location>
        <begin position="174"/>
        <end position="293"/>
    </location>
</feature>
<keyword evidence="2" id="KW-0540">Nuclease</keyword>
<keyword evidence="4" id="KW-0378">Hydrolase</keyword>